<dbReference type="RefSeq" id="WP_283427720.1">
    <property type="nucleotide sequence ID" value="NZ_FXTY01000010.1"/>
</dbReference>
<dbReference type="PROSITE" id="PS50995">
    <property type="entry name" value="HTH_MARR_2"/>
    <property type="match status" value="1"/>
</dbReference>
<dbReference type="Pfam" id="PF01047">
    <property type="entry name" value="MarR"/>
    <property type="match status" value="1"/>
</dbReference>
<dbReference type="InterPro" id="IPR036390">
    <property type="entry name" value="WH_DNA-bd_sf"/>
</dbReference>
<dbReference type="EMBL" id="FXTY01000010">
    <property type="protein sequence ID" value="SMP34566.1"/>
    <property type="molecule type" value="Genomic_DNA"/>
</dbReference>
<organism evidence="2 3">
    <name type="scientific">Shimia sagamensis</name>
    <dbReference type="NCBI Taxonomy" id="1566352"/>
    <lineage>
        <taxon>Bacteria</taxon>
        <taxon>Pseudomonadati</taxon>
        <taxon>Pseudomonadota</taxon>
        <taxon>Alphaproteobacteria</taxon>
        <taxon>Rhodobacterales</taxon>
        <taxon>Roseobacteraceae</taxon>
    </lineage>
</organism>
<feature type="domain" description="HTH marR-type" evidence="1">
    <location>
        <begin position="11"/>
        <end position="146"/>
    </location>
</feature>
<dbReference type="Proteomes" id="UP001157961">
    <property type="component" value="Unassembled WGS sequence"/>
</dbReference>
<proteinExistence type="predicted"/>
<dbReference type="SMART" id="SM00347">
    <property type="entry name" value="HTH_MARR"/>
    <property type="match status" value="1"/>
</dbReference>
<evidence type="ECO:0000313" key="3">
    <source>
        <dbReference type="Proteomes" id="UP001157961"/>
    </source>
</evidence>
<keyword evidence="3" id="KW-1185">Reference proteome</keyword>
<dbReference type="Gene3D" id="1.10.10.10">
    <property type="entry name" value="Winged helix-like DNA-binding domain superfamily/Winged helix DNA-binding domain"/>
    <property type="match status" value="1"/>
</dbReference>
<dbReference type="PANTHER" id="PTHR33164">
    <property type="entry name" value="TRANSCRIPTIONAL REGULATOR, MARR FAMILY"/>
    <property type="match status" value="1"/>
</dbReference>
<dbReference type="InterPro" id="IPR000835">
    <property type="entry name" value="HTH_MarR-typ"/>
</dbReference>
<name>A0ABY1PIQ3_9RHOB</name>
<dbReference type="SUPFAM" id="SSF46785">
    <property type="entry name" value="Winged helix' DNA-binding domain"/>
    <property type="match status" value="1"/>
</dbReference>
<evidence type="ECO:0000313" key="2">
    <source>
        <dbReference type="EMBL" id="SMP34566.1"/>
    </source>
</evidence>
<accession>A0ABY1PIQ3</accession>
<gene>
    <name evidence="2" type="ORF">SAMN06265373_11039</name>
</gene>
<dbReference type="PANTHER" id="PTHR33164:SF43">
    <property type="entry name" value="HTH-TYPE TRANSCRIPTIONAL REPRESSOR YETL"/>
    <property type="match status" value="1"/>
</dbReference>
<dbReference type="InterPro" id="IPR039422">
    <property type="entry name" value="MarR/SlyA-like"/>
</dbReference>
<dbReference type="InterPro" id="IPR036388">
    <property type="entry name" value="WH-like_DNA-bd_sf"/>
</dbReference>
<dbReference type="GO" id="GO:0003677">
    <property type="term" value="F:DNA binding"/>
    <property type="evidence" value="ECO:0007669"/>
    <property type="project" value="UniProtKB-KW"/>
</dbReference>
<dbReference type="PRINTS" id="PR00598">
    <property type="entry name" value="HTHMARR"/>
</dbReference>
<comment type="caution">
    <text evidence="2">The sequence shown here is derived from an EMBL/GenBank/DDBJ whole genome shotgun (WGS) entry which is preliminary data.</text>
</comment>
<reference evidence="2 3" key="1">
    <citation type="submission" date="2017-05" db="EMBL/GenBank/DDBJ databases">
        <authorList>
            <person name="Varghese N."/>
            <person name="Submissions S."/>
        </authorList>
    </citation>
    <scope>NUCLEOTIDE SEQUENCE [LARGE SCALE GENOMIC DNA]</scope>
    <source>
        <strain evidence="2 3">DSM 29734</strain>
    </source>
</reference>
<sequence>MPKTLPDFDLEHYLPYRFTVLAARLSAELAKSYKNDFGISMPEWRVLLNVGYSENPSIRDIERRVSLEKSKVSRAAAKLEAKGFITKQTDNSDRRLLKLALTKQGAELLSALIPIARSFQAQLDEILGAHEGELQHALDLLTEKLDD</sequence>
<keyword evidence="2" id="KW-0238">DNA-binding</keyword>
<evidence type="ECO:0000259" key="1">
    <source>
        <dbReference type="PROSITE" id="PS50995"/>
    </source>
</evidence>
<protein>
    <submittedName>
        <fullName evidence="2">DNA-binding transcriptional regulator, MarR family</fullName>
    </submittedName>
</protein>